<dbReference type="PANTHER" id="PTHR11407:SF27">
    <property type="entry name" value="9530003J23RIK PROTEIN"/>
    <property type="match status" value="1"/>
</dbReference>
<dbReference type="PROSITE" id="PS51348">
    <property type="entry name" value="GLYCOSYL_HYDROL_F22_2"/>
    <property type="match status" value="1"/>
</dbReference>
<evidence type="ECO:0000256" key="1">
    <source>
        <dbReference type="ARBA" id="ARBA00023157"/>
    </source>
</evidence>
<gene>
    <name evidence="4" type="ORF">APTSU1_001082400</name>
</gene>
<dbReference type="Gene3D" id="1.10.530.10">
    <property type="match status" value="1"/>
</dbReference>
<dbReference type="InterPro" id="IPR001916">
    <property type="entry name" value="Glyco_hydro_22"/>
</dbReference>
<comment type="caution">
    <text evidence="4">The sequence shown here is derived from an EMBL/GenBank/DDBJ whole genome shotgun (WGS) entry which is preliminary data.</text>
</comment>
<dbReference type="InterPro" id="IPR023346">
    <property type="entry name" value="Lysozyme-like_dom_sf"/>
</dbReference>
<dbReference type="CDD" id="cd16897">
    <property type="entry name" value="LYZ_C"/>
    <property type="match status" value="1"/>
</dbReference>
<keyword evidence="1" id="KW-1015">Disulfide bond</keyword>
<accession>A0ABQ0F8N1</accession>
<evidence type="ECO:0000313" key="5">
    <source>
        <dbReference type="Proteomes" id="UP001623349"/>
    </source>
</evidence>
<dbReference type="Proteomes" id="UP001623349">
    <property type="component" value="Unassembled WGS sequence"/>
</dbReference>
<feature type="signal peptide" evidence="3">
    <location>
        <begin position="1"/>
        <end position="21"/>
    </location>
</feature>
<evidence type="ECO:0000256" key="3">
    <source>
        <dbReference type="SAM" id="SignalP"/>
    </source>
</evidence>
<reference evidence="4 5" key="1">
    <citation type="submission" date="2024-08" db="EMBL/GenBank/DDBJ databases">
        <title>The draft genome of Apodemus speciosus.</title>
        <authorList>
            <person name="Nabeshima K."/>
            <person name="Suzuki S."/>
            <person name="Onuma M."/>
        </authorList>
    </citation>
    <scope>NUCLEOTIDE SEQUENCE [LARGE SCALE GENOMIC DNA]</scope>
    <source>
        <strain evidence="4">IB14-021</strain>
    </source>
</reference>
<dbReference type="InterPro" id="IPR000974">
    <property type="entry name" value="Glyco_hydro_22_lys"/>
</dbReference>
<keyword evidence="5" id="KW-1185">Reference proteome</keyword>
<evidence type="ECO:0000313" key="4">
    <source>
        <dbReference type="EMBL" id="GAB1295590.1"/>
    </source>
</evidence>
<dbReference type="SUPFAM" id="SSF53955">
    <property type="entry name" value="Lysozyme-like"/>
    <property type="match status" value="1"/>
</dbReference>
<name>A0ABQ0F8N1_APOSI</name>
<proteinExistence type="inferred from homology"/>
<dbReference type="PANTHER" id="PTHR11407">
    <property type="entry name" value="LYSOZYME C"/>
    <property type="match status" value="1"/>
</dbReference>
<sequence>MKALLTLLTLGLLLLSITVEGKVYSRCAIARILKELGLDNYQGISLANWVCLAKFESDYNTEAKKFNHEDQSTSYGIFQISSLYWCNDRKTPRSKNFCRTSCKALKNNIKTSVNCAKRIMRDPQGITT</sequence>
<dbReference type="SMART" id="SM00263">
    <property type="entry name" value="LYZ1"/>
    <property type="match status" value="1"/>
</dbReference>
<organism evidence="4 5">
    <name type="scientific">Apodemus speciosus</name>
    <name type="common">Large Japanese field mouse</name>
    <dbReference type="NCBI Taxonomy" id="105296"/>
    <lineage>
        <taxon>Eukaryota</taxon>
        <taxon>Metazoa</taxon>
        <taxon>Chordata</taxon>
        <taxon>Craniata</taxon>
        <taxon>Vertebrata</taxon>
        <taxon>Euteleostomi</taxon>
        <taxon>Mammalia</taxon>
        <taxon>Eutheria</taxon>
        <taxon>Euarchontoglires</taxon>
        <taxon>Glires</taxon>
        <taxon>Rodentia</taxon>
        <taxon>Myomorpha</taxon>
        <taxon>Muroidea</taxon>
        <taxon>Muridae</taxon>
        <taxon>Murinae</taxon>
        <taxon>Apodemus</taxon>
    </lineage>
</organism>
<feature type="chain" id="PRO_5046890747" evidence="3">
    <location>
        <begin position="22"/>
        <end position="128"/>
    </location>
</feature>
<dbReference type="PRINTS" id="PR00137">
    <property type="entry name" value="LYSOZYME"/>
</dbReference>
<dbReference type="Pfam" id="PF00062">
    <property type="entry name" value="Lys"/>
    <property type="match status" value="1"/>
</dbReference>
<keyword evidence="3" id="KW-0732">Signal</keyword>
<evidence type="ECO:0000256" key="2">
    <source>
        <dbReference type="RuleBase" id="RU004440"/>
    </source>
</evidence>
<protein>
    <submittedName>
        <fullName evidence="4">9530003J23Rik protein</fullName>
    </submittedName>
</protein>
<comment type="similarity">
    <text evidence="2">Belongs to the glycosyl hydrolase 22 family.</text>
</comment>
<dbReference type="PRINTS" id="PR00135">
    <property type="entry name" value="LYZLACT"/>
</dbReference>
<dbReference type="EMBL" id="BAAFST010000010">
    <property type="protein sequence ID" value="GAB1295590.1"/>
    <property type="molecule type" value="Genomic_DNA"/>
</dbReference>